<organism evidence="2 3">
    <name type="scientific">Arthrobacter echini</name>
    <dbReference type="NCBI Taxonomy" id="1529066"/>
    <lineage>
        <taxon>Bacteria</taxon>
        <taxon>Bacillati</taxon>
        <taxon>Actinomycetota</taxon>
        <taxon>Actinomycetes</taxon>
        <taxon>Micrococcales</taxon>
        <taxon>Micrococcaceae</taxon>
        <taxon>Arthrobacter</taxon>
    </lineage>
</organism>
<reference evidence="2 3" key="1">
    <citation type="submission" date="2019-04" db="EMBL/GenBank/DDBJ databases">
        <authorList>
            <person name="Liu Q."/>
            <person name="Xin Y.-H."/>
        </authorList>
    </citation>
    <scope>NUCLEOTIDE SEQUENCE [LARGE SCALE GENOMIC DNA]</scope>
    <source>
        <strain evidence="2 3">AM23</strain>
    </source>
</reference>
<sequence>MKPIDVLNEGYGRLPDLMRSAVKDLDADQLSVRPGGVGNSVAWLIWHLTRIADAHFSEAFGHPELWRADGYAERWGLSIDPRDTGWGHTSEQVDQVKVSSGEQLLEYFGAVHELVMNLIAGLQDEDLHRVVDVRWDPPVTLLVRLVSVLEDAEQHVGQAAYARGIILAAGSSD</sequence>
<accession>A0A4S5EAF9</accession>
<dbReference type="InterPro" id="IPR024775">
    <property type="entry name" value="DinB-like"/>
</dbReference>
<dbReference type="Pfam" id="PF12867">
    <property type="entry name" value="DinB_2"/>
    <property type="match status" value="1"/>
</dbReference>
<evidence type="ECO:0000313" key="3">
    <source>
        <dbReference type="Proteomes" id="UP000305233"/>
    </source>
</evidence>
<feature type="domain" description="DinB-like" evidence="1">
    <location>
        <begin position="14"/>
        <end position="159"/>
    </location>
</feature>
<dbReference type="SUPFAM" id="SSF109854">
    <property type="entry name" value="DinB/YfiT-like putative metalloenzymes"/>
    <property type="match status" value="1"/>
</dbReference>
<dbReference type="InterPro" id="IPR034660">
    <property type="entry name" value="DinB/YfiT-like"/>
</dbReference>
<name>A0A4S5EAF9_9MICC</name>
<gene>
    <name evidence="2" type="ORF">E8P82_01285</name>
</gene>
<dbReference type="RefSeq" id="WP_136452675.1">
    <property type="nucleotide sequence ID" value="NZ_SSWH01000001.1"/>
</dbReference>
<dbReference type="OrthoDB" id="2363925at2"/>
<dbReference type="EMBL" id="SSWH01000001">
    <property type="protein sequence ID" value="THJ68573.1"/>
    <property type="molecule type" value="Genomic_DNA"/>
</dbReference>
<comment type="caution">
    <text evidence="2">The sequence shown here is derived from an EMBL/GenBank/DDBJ whole genome shotgun (WGS) entry which is preliminary data.</text>
</comment>
<proteinExistence type="predicted"/>
<dbReference type="Proteomes" id="UP000305233">
    <property type="component" value="Unassembled WGS sequence"/>
</dbReference>
<evidence type="ECO:0000313" key="2">
    <source>
        <dbReference type="EMBL" id="THJ68573.1"/>
    </source>
</evidence>
<protein>
    <submittedName>
        <fullName evidence="2">DinB family protein</fullName>
    </submittedName>
</protein>
<dbReference type="Gene3D" id="1.20.120.450">
    <property type="entry name" value="dinb family like domain"/>
    <property type="match status" value="1"/>
</dbReference>
<evidence type="ECO:0000259" key="1">
    <source>
        <dbReference type="Pfam" id="PF12867"/>
    </source>
</evidence>
<dbReference type="AlphaFoldDB" id="A0A4S5EAF9"/>
<keyword evidence="3" id="KW-1185">Reference proteome</keyword>
<dbReference type="NCBIfam" id="NF047843">
    <property type="entry name" value="MST_Rv0443"/>
    <property type="match status" value="1"/>
</dbReference>